<keyword evidence="2" id="KW-0449">Lipoprotein</keyword>
<dbReference type="InterPro" id="IPR022271">
    <property type="entry name" value="Lipocalin_ApoD"/>
</dbReference>
<dbReference type="InterPro" id="IPR047202">
    <property type="entry name" value="Lipocalin_Blc-like_dom"/>
</dbReference>
<accession>A0ABW0JQ34</accession>
<keyword evidence="2" id="KW-0472">Membrane</keyword>
<comment type="subcellular location">
    <subcellularLocation>
        <location evidence="2">Cell outer membrane</location>
    </subcellularLocation>
</comment>
<keyword evidence="2" id="KW-0998">Cell outer membrane</keyword>
<dbReference type="InterPro" id="IPR022272">
    <property type="entry name" value="Lipocalin_CS"/>
</dbReference>
<dbReference type="PIRSF" id="PIRSF036893">
    <property type="entry name" value="Lipocalin_ApoD"/>
    <property type="match status" value="1"/>
</dbReference>
<comment type="caution">
    <text evidence="4">The sequence shown here is derived from an EMBL/GenBank/DDBJ whole genome shotgun (WGS) entry which is preliminary data.</text>
</comment>
<protein>
    <recommendedName>
        <fullName evidence="2">Outer membrane lipoprotein Blc</fullName>
    </recommendedName>
</protein>
<dbReference type="Gene3D" id="2.40.128.20">
    <property type="match status" value="1"/>
</dbReference>
<dbReference type="PRINTS" id="PR01171">
    <property type="entry name" value="BCTLIPOCALIN"/>
</dbReference>
<comment type="similarity">
    <text evidence="1 2">Belongs to the calycin superfamily. Lipocalin family.</text>
</comment>
<name>A0ABW0JQ34_9GAMM</name>
<comment type="function">
    <text evidence="2">Involved in the storage or transport of lipids necessary for membrane maintenance under stressful conditions. Displays a binding preference for lysophospholipids.</text>
</comment>
<dbReference type="PANTHER" id="PTHR10612:SF34">
    <property type="entry name" value="APOLIPOPROTEIN D"/>
    <property type="match status" value="1"/>
</dbReference>
<keyword evidence="5" id="KW-1185">Reference proteome</keyword>
<dbReference type="Pfam" id="PF08212">
    <property type="entry name" value="Lipocalin_2"/>
    <property type="match status" value="1"/>
</dbReference>
<evidence type="ECO:0000313" key="5">
    <source>
        <dbReference type="Proteomes" id="UP001596013"/>
    </source>
</evidence>
<dbReference type="InterPro" id="IPR012674">
    <property type="entry name" value="Calycin"/>
</dbReference>
<evidence type="ECO:0000313" key="4">
    <source>
        <dbReference type="EMBL" id="MFC5437861.1"/>
    </source>
</evidence>
<dbReference type="InterPro" id="IPR000566">
    <property type="entry name" value="Lipocln_cytosolic_FA-bd_dom"/>
</dbReference>
<keyword evidence="2" id="KW-0446">Lipid-binding</keyword>
<evidence type="ECO:0000259" key="3">
    <source>
        <dbReference type="Pfam" id="PF08212"/>
    </source>
</evidence>
<evidence type="ECO:0000256" key="2">
    <source>
        <dbReference type="PIRNR" id="PIRNR036893"/>
    </source>
</evidence>
<dbReference type="RefSeq" id="WP_377306454.1">
    <property type="nucleotide sequence ID" value="NZ_JBHSMK010000009.1"/>
</dbReference>
<sequence length="179" mass="20376">MLHVLLMTLVMAASTSTPINPSTLPNQPVRTLDLDRYAGQWHEIAHLPMFFQRECLGAVTARYTPMPDGTIHVHNTCQTDSGMQTVDGVARVVNGQPAVLKVRFAPAWLGWLPRAWAEYWVIEVASDYQWAVVGSPSRKYLWILARRPDMYRGLFESIRERARQRGYPVEKLVLMAPLD</sequence>
<comment type="subunit">
    <text evidence="2">Homodimer.</text>
</comment>
<dbReference type="PANTHER" id="PTHR10612">
    <property type="entry name" value="APOLIPOPROTEIN D"/>
    <property type="match status" value="1"/>
</dbReference>
<dbReference type="PROSITE" id="PS00213">
    <property type="entry name" value="LIPOCALIN"/>
    <property type="match status" value="1"/>
</dbReference>
<dbReference type="Proteomes" id="UP001596013">
    <property type="component" value="Unassembled WGS sequence"/>
</dbReference>
<dbReference type="EMBL" id="JBHSMK010000009">
    <property type="protein sequence ID" value="MFC5437861.1"/>
    <property type="molecule type" value="Genomic_DNA"/>
</dbReference>
<reference evidence="5" key="1">
    <citation type="journal article" date="2019" name="Int. J. Syst. Evol. Microbiol.">
        <title>The Global Catalogue of Microorganisms (GCM) 10K type strain sequencing project: providing services to taxonomists for standard genome sequencing and annotation.</title>
        <authorList>
            <consortium name="The Broad Institute Genomics Platform"/>
            <consortium name="The Broad Institute Genome Sequencing Center for Infectious Disease"/>
            <person name="Wu L."/>
            <person name="Ma J."/>
        </authorList>
    </citation>
    <scope>NUCLEOTIDE SEQUENCE [LARGE SCALE GENOMIC DNA]</scope>
    <source>
        <strain evidence="5">JCM 17130</strain>
    </source>
</reference>
<dbReference type="CDD" id="cd19438">
    <property type="entry name" value="lipocalin_Blc-like"/>
    <property type="match status" value="1"/>
</dbReference>
<dbReference type="SUPFAM" id="SSF50814">
    <property type="entry name" value="Lipocalins"/>
    <property type="match status" value="1"/>
</dbReference>
<proteinExistence type="inferred from homology"/>
<dbReference type="InterPro" id="IPR002446">
    <property type="entry name" value="Lipocalin_bac"/>
</dbReference>
<organism evidence="4 5">
    <name type="scientific">Rhodanobacter umsongensis</name>
    <dbReference type="NCBI Taxonomy" id="633153"/>
    <lineage>
        <taxon>Bacteria</taxon>
        <taxon>Pseudomonadati</taxon>
        <taxon>Pseudomonadota</taxon>
        <taxon>Gammaproteobacteria</taxon>
        <taxon>Lysobacterales</taxon>
        <taxon>Rhodanobacteraceae</taxon>
        <taxon>Rhodanobacter</taxon>
    </lineage>
</organism>
<evidence type="ECO:0000256" key="1">
    <source>
        <dbReference type="ARBA" id="ARBA00006889"/>
    </source>
</evidence>
<feature type="domain" description="Lipocalin/cytosolic fatty-acid binding" evidence="3">
    <location>
        <begin position="32"/>
        <end position="174"/>
    </location>
</feature>
<gene>
    <name evidence="4" type="ORF">ACFPME_14965</name>
</gene>